<proteinExistence type="predicted"/>
<dbReference type="Pfam" id="PF26243">
    <property type="entry name" value="DUF8056"/>
    <property type="match status" value="1"/>
</dbReference>
<dbReference type="KEGG" id="haj:DU500_05390"/>
<keyword evidence="1" id="KW-1133">Transmembrane helix</keyword>
<keyword evidence="6" id="KW-1185">Reference proteome</keyword>
<gene>
    <name evidence="4" type="ORF">DU484_04950</name>
    <name evidence="3" type="ORF">DU500_05390</name>
</gene>
<accession>A0A345E147</accession>
<sequence length="173" mass="17977">MAEDYRGVVGAFPYAFGASDSRLFRSYVVLGGLLTVAVSLLFVAAVIGAIASTTGGRGGSLTLSRSFFAVVGLFVVVPLVAPVLFVARRHRRARERDDPADGRYDAALAAAGYLFVVALYVGLVISVPPGQQTTPTGVLAPLIAALYALPQLAGLMPPLVAAAGILLAHRLLR</sequence>
<dbReference type="EMBL" id="CP031148">
    <property type="protein sequence ID" value="AXG09265.1"/>
    <property type="molecule type" value="Genomic_DNA"/>
</dbReference>
<dbReference type="OrthoDB" id="271552at2157"/>
<dbReference type="AlphaFoldDB" id="A0A345E147"/>
<dbReference type="EMBL" id="CP031150">
    <property type="protein sequence ID" value="AXG05919.1"/>
    <property type="molecule type" value="Genomic_DNA"/>
</dbReference>
<evidence type="ECO:0000313" key="3">
    <source>
        <dbReference type="EMBL" id="AXG05919.1"/>
    </source>
</evidence>
<feature type="domain" description="DUF8056" evidence="2">
    <location>
        <begin position="1"/>
        <end position="173"/>
    </location>
</feature>
<accession>A0A345EAP3</accession>
<evidence type="ECO:0000313" key="6">
    <source>
        <dbReference type="Proteomes" id="UP000253273"/>
    </source>
</evidence>
<protein>
    <recommendedName>
        <fullName evidence="2">DUF8056 domain-containing protein</fullName>
    </recommendedName>
</protein>
<feature type="transmembrane region" description="Helical" evidence="1">
    <location>
        <begin position="106"/>
        <end position="127"/>
    </location>
</feature>
<evidence type="ECO:0000256" key="1">
    <source>
        <dbReference type="SAM" id="Phobius"/>
    </source>
</evidence>
<dbReference type="KEGG" id="haq:DU484_04950"/>
<dbReference type="Proteomes" id="UP000253273">
    <property type="component" value="Chromosome"/>
</dbReference>
<evidence type="ECO:0000313" key="4">
    <source>
        <dbReference type="EMBL" id="AXG09265.1"/>
    </source>
</evidence>
<dbReference type="RefSeq" id="WP_114585067.1">
    <property type="nucleotide sequence ID" value="NZ_CP031148.1"/>
</dbReference>
<feature type="transmembrane region" description="Helical" evidence="1">
    <location>
        <begin position="139"/>
        <end position="168"/>
    </location>
</feature>
<reference evidence="4 5" key="1">
    <citation type="submission" date="2018-07" db="EMBL/GenBank/DDBJ databases">
        <title>Genome sequences of Haloplanus sp. CBA1112.</title>
        <authorList>
            <person name="Kim Y.B."/>
            <person name="Roh S.W."/>
        </authorList>
    </citation>
    <scope>NUCLEOTIDE SEQUENCE [LARGE SCALE GENOMIC DNA]</scope>
    <source>
        <strain evidence="4 5">CBA1112</strain>
    </source>
</reference>
<dbReference type="InterPro" id="IPR058369">
    <property type="entry name" value="DUF8056"/>
</dbReference>
<dbReference type="GeneID" id="37286302"/>
<keyword evidence="1" id="KW-0812">Transmembrane</keyword>
<keyword evidence="1" id="KW-0472">Membrane</keyword>
<dbReference type="Proteomes" id="UP000252985">
    <property type="component" value="Chromosome"/>
</dbReference>
<feature type="transmembrane region" description="Helical" evidence="1">
    <location>
        <begin position="63"/>
        <end position="85"/>
    </location>
</feature>
<evidence type="ECO:0000259" key="2">
    <source>
        <dbReference type="Pfam" id="PF26243"/>
    </source>
</evidence>
<name>A0A345E147_9EURY</name>
<reference evidence="3 6" key="2">
    <citation type="submission" date="2018-07" db="EMBL/GenBank/DDBJ databases">
        <title>Genome sequences of Haloplanus sp. CBA1113.</title>
        <authorList>
            <person name="Kim Y.B."/>
            <person name="Roh S.W."/>
        </authorList>
    </citation>
    <scope>NUCLEOTIDE SEQUENCE [LARGE SCALE GENOMIC DNA]</scope>
    <source>
        <strain evidence="3 6">CBA1113</strain>
    </source>
</reference>
<organism evidence="3 6">
    <name type="scientific">Haloplanus rubicundus</name>
    <dbReference type="NCBI Taxonomy" id="1547898"/>
    <lineage>
        <taxon>Archaea</taxon>
        <taxon>Methanobacteriati</taxon>
        <taxon>Methanobacteriota</taxon>
        <taxon>Stenosarchaea group</taxon>
        <taxon>Halobacteria</taxon>
        <taxon>Halobacteriales</taxon>
        <taxon>Haloferacaceae</taxon>
        <taxon>Haloplanus</taxon>
    </lineage>
</organism>
<evidence type="ECO:0000313" key="5">
    <source>
        <dbReference type="Proteomes" id="UP000252985"/>
    </source>
</evidence>
<feature type="transmembrane region" description="Helical" evidence="1">
    <location>
        <begin position="27"/>
        <end position="51"/>
    </location>
</feature>